<evidence type="ECO:0000313" key="12">
    <source>
        <dbReference type="Proteomes" id="UP000232875"/>
    </source>
</evidence>
<keyword evidence="8" id="KW-0342">GTP-binding</keyword>
<keyword evidence="9" id="KW-0472">Membrane</keyword>
<dbReference type="InterPro" id="IPR019009">
    <property type="entry name" value="SRP_receptor_beta_su"/>
</dbReference>
<accession>A0A2N1JA89</accession>
<comment type="subcellular location">
    <subcellularLocation>
        <location evidence="1">Endoplasmic reticulum membrane</location>
        <topology evidence="1">Single-pass membrane protein</topology>
    </subcellularLocation>
</comment>
<keyword evidence="6" id="KW-0256">Endoplasmic reticulum</keyword>
<evidence type="ECO:0000256" key="8">
    <source>
        <dbReference type="ARBA" id="ARBA00023134"/>
    </source>
</evidence>
<evidence type="ECO:0000256" key="6">
    <source>
        <dbReference type="ARBA" id="ARBA00022824"/>
    </source>
</evidence>
<evidence type="ECO:0000256" key="9">
    <source>
        <dbReference type="ARBA" id="ARBA00023136"/>
    </source>
</evidence>
<reference evidence="11 12" key="1">
    <citation type="submission" date="2017-10" db="EMBL/GenBank/DDBJ databases">
        <title>A novel species of cold-tolerant Malassezia isolated from bats.</title>
        <authorList>
            <person name="Lorch J.M."/>
            <person name="Palmer J.M."/>
            <person name="Vanderwolf K.J."/>
            <person name="Schmidt K.Z."/>
            <person name="Verant M.L."/>
            <person name="Weller T.J."/>
            <person name="Blehert D.S."/>
        </authorList>
    </citation>
    <scope>NUCLEOTIDE SEQUENCE [LARGE SCALE GENOMIC DNA]</scope>
    <source>
        <strain evidence="11 12">NWHC:44797-103</strain>
    </source>
</reference>
<evidence type="ECO:0000256" key="7">
    <source>
        <dbReference type="ARBA" id="ARBA00022989"/>
    </source>
</evidence>
<proteinExistence type="inferred from homology"/>
<evidence type="ECO:0000256" key="5">
    <source>
        <dbReference type="ARBA" id="ARBA00022741"/>
    </source>
</evidence>
<keyword evidence="7" id="KW-1133">Transmembrane helix</keyword>
<sequence length="368" mass="39905">MDWTRGSGRMWALPLLSVALAVLLAVLVSRYSRSGHVELVAAKPRNARRRVVLLGVGEAGKTSVFLYKTLGVAPQTAISQRVNTGDLPACDRVAAIRLVDVPGHARLRNAVHTQLDNVDAIVFCVDASVASRGSAASIGANRAEDLHGALVECVDFIHETLRALAQKCRKGLPAPAVQVLFTRADLSPLFAERAMLKDQKRRAQLLARCRRGLEFALASRRTARGLQGVDGRSARVTIEGIGAVEDVRDSVVARVQRMCTPVLRAVPFLRWAAPLEDERIAPELHPTRRGHNVEAGAGHKQSNELAMDYVRTDVRQAGEELLVHLDARVVRDGGVTWGIASIDTSDAGWMPGKAAAEIGDLDQWLETL</sequence>
<evidence type="ECO:0000256" key="4">
    <source>
        <dbReference type="ARBA" id="ARBA00022692"/>
    </source>
</evidence>
<keyword evidence="12" id="KW-1185">Reference proteome</keyword>
<dbReference type="Gene3D" id="3.40.50.300">
    <property type="entry name" value="P-loop containing nucleotide triphosphate hydrolases"/>
    <property type="match status" value="1"/>
</dbReference>
<dbReference type="Pfam" id="PF09439">
    <property type="entry name" value="SRPRB"/>
    <property type="match status" value="1"/>
</dbReference>
<dbReference type="Proteomes" id="UP000232875">
    <property type="component" value="Unassembled WGS sequence"/>
</dbReference>
<evidence type="ECO:0000256" key="3">
    <source>
        <dbReference type="ARBA" id="ARBA00020256"/>
    </source>
</evidence>
<keyword evidence="5" id="KW-0547">Nucleotide-binding</keyword>
<keyword evidence="4" id="KW-0812">Transmembrane</keyword>
<evidence type="ECO:0000256" key="1">
    <source>
        <dbReference type="ARBA" id="ARBA00004389"/>
    </source>
</evidence>
<name>A0A2N1JA89_9BASI</name>
<gene>
    <name evidence="11" type="ORF">MVES_002697</name>
</gene>
<evidence type="ECO:0000313" key="11">
    <source>
        <dbReference type="EMBL" id="PKI83412.1"/>
    </source>
</evidence>
<dbReference type="GO" id="GO:0005789">
    <property type="term" value="C:endoplasmic reticulum membrane"/>
    <property type="evidence" value="ECO:0007669"/>
    <property type="project" value="UniProtKB-SubCell"/>
</dbReference>
<dbReference type="EMBL" id="KZ454991">
    <property type="protein sequence ID" value="PKI83412.1"/>
    <property type="molecule type" value="Genomic_DNA"/>
</dbReference>
<protein>
    <recommendedName>
        <fullName evidence="3">Signal recognition particle receptor subunit beta</fullName>
    </recommendedName>
</protein>
<dbReference type="OrthoDB" id="41266at2759"/>
<evidence type="ECO:0000256" key="2">
    <source>
        <dbReference type="ARBA" id="ARBA00005619"/>
    </source>
</evidence>
<dbReference type="STRING" id="2020962.A0A2N1JA89"/>
<organism evidence="11 12">
    <name type="scientific">Malassezia vespertilionis</name>
    <dbReference type="NCBI Taxonomy" id="2020962"/>
    <lineage>
        <taxon>Eukaryota</taxon>
        <taxon>Fungi</taxon>
        <taxon>Dikarya</taxon>
        <taxon>Basidiomycota</taxon>
        <taxon>Ustilaginomycotina</taxon>
        <taxon>Malasseziomycetes</taxon>
        <taxon>Malasseziales</taxon>
        <taxon>Malasseziaceae</taxon>
        <taxon>Malassezia</taxon>
    </lineage>
</organism>
<comment type="similarity">
    <text evidence="2">Belongs to the SRP receptor beta subunit family.</text>
</comment>
<keyword evidence="10" id="KW-0675">Receptor</keyword>
<dbReference type="GO" id="GO:0005525">
    <property type="term" value="F:GTP binding"/>
    <property type="evidence" value="ECO:0007669"/>
    <property type="project" value="UniProtKB-KW"/>
</dbReference>
<evidence type="ECO:0000256" key="10">
    <source>
        <dbReference type="ARBA" id="ARBA00023170"/>
    </source>
</evidence>
<dbReference type="AlphaFoldDB" id="A0A2N1JA89"/>
<dbReference type="InterPro" id="IPR027417">
    <property type="entry name" value="P-loop_NTPase"/>
</dbReference>
<dbReference type="SUPFAM" id="SSF52540">
    <property type="entry name" value="P-loop containing nucleoside triphosphate hydrolases"/>
    <property type="match status" value="1"/>
</dbReference>